<dbReference type="RefSeq" id="WP_181070454.1">
    <property type="nucleotide sequence ID" value="NZ_JAAMRF010000004.1"/>
</dbReference>
<protein>
    <submittedName>
        <fullName evidence="4">Peptidase C13</fullName>
    </submittedName>
</protein>
<dbReference type="Gene3D" id="3.40.50.1460">
    <property type="match status" value="1"/>
</dbReference>
<dbReference type="Proteomes" id="UP000786387">
    <property type="component" value="Unassembled WGS sequence"/>
</dbReference>
<accession>A0ABR5Z017</accession>
<evidence type="ECO:0000256" key="1">
    <source>
        <dbReference type="ARBA" id="ARBA00022737"/>
    </source>
</evidence>
<name>A0ABR5Z017_9GAMM</name>
<dbReference type="InterPro" id="IPR001096">
    <property type="entry name" value="Peptidase_C13"/>
</dbReference>
<dbReference type="EMBL" id="JAAMRF010000004">
    <property type="protein sequence ID" value="MBA1273513.1"/>
    <property type="molecule type" value="Genomic_DNA"/>
</dbReference>
<gene>
    <name evidence="4" type="ORF">G7026_09115</name>
</gene>
<dbReference type="PROSITE" id="PS50208">
    <property type="entry name" value="CASPASE_P20"/>
    <property type="match status" value="1"/>
</dbReference>
<feature type="region of interest" description="Disordered" evidence="2">
    <location>
        <begin position="282"/>
        <end position="303"/>
    </location>
</feature>
<keyword evidence="5" id="KW-1185">Reference proteome</keyword>
<dbReference type="PANTHER" id="PTHR43215">
    <property type="entry name" value="RADIAL SPOKE HEAD 1 HOMOLOG"/>
    <property type="match status" value="1"/>
</dbReference>
<evidence type="ECO:0000313" key="4">
    <source>
        <dbReference type="EMBL" id="MBA1273513.1"/>
    </source>
</evidence>
<reference evidence="4 5" key="1">
    <citation type="submission" date="2020-02" db="EMBL/GenBank/DDBJ databases">
        <title>Synteny-based analysis reveals conserved mechanism for high triclosan tolerance in Pseudomonas, as well as instances of horizontal transfer.</title>
        <authorList>
            <person name="Mcfarland A.G."/>
            <person name="Bertucci H.K."/>
            <person name="Litmann E."/>
            <person name="Shen J."/>
            <person name="Huttenhower C."/>
            <person name="Hartmann E.M."/>
        </authorList>
    </citation>
    <scope>NUCLEOTIDE SEQUENCE [LARGE SCALE GENOMIC DNA]</scope>
    <source>
        <strain evidence="4 5">115A1</strain>
    </source>
</reference>
<dbReference type="PROSITE" id="PS51257">
    <property type="entry name" value="PROKAR_LIPOPROTEIN"/>
    <property type="match status" value="1"/>
</dbReference>
<feature type="domain" description="Caspase family p20" evidence="3">
    <location>
        <begin position="386"/>
        <end position="457"/>
    </location>
</feature>
<dbReference type="SUPFAM" id="SSF82185">
    <property type="entry name" value="Histone H3 K4-specific methyltransferase SET7/9 N-terminal domain"/>
    <property type="match status" value="3"/>
</dbReference>
<evidence type="ECO:0000256" key="2">
    <source>
        <dbReference type="SAM" id="MobiDB-lite"/>
    </source>
</evidence>
<dbReference type="PANTHER" id="PTHR43215:SF14">
    <property type="entry name" value="RADIAL SPOKE HEAD 1 HOMOLOG"/>
    <property type="match status" value="1"/>
</dbReference>
<keyword evidence="1" id="KW-0677">Repeat</keyword>
<proteinExistence type="predicted"/>
<dbReference type="SUPFAM" id="SSF52129">
    <property type="entry name" value="Caspase-like"/>
    <property type="match status" value="1"/>
</dbReference>
<evidence type="ECO:0000259" key="3">
    <source>
        <dbReference type="PROSITE" id="PS50208"/>
    </source>
</evidence>
<evidence type="ECO:0000313" key="5">
    <source>
        <dbReference type="Proteomes" id="UP000786387"/>
    </source>
</evidence>
<sequence>MRRLLSFTLALLLAACGEGEPLIPPDARLPDGGRYRGELVGGLLQGEGRIDYANGSFYSGSFKAGQLSGPGIWEGPSGDRYEGEFSAGLFEGVGVFRYAEGAVYEGQFRLGRMEGKGVFSQGGMRYEGDFLRDRYHGQGRLTYPDGQVYEGQFANGQPHGEGMRREGTDTYQGHFVNGVLDGQGSFSSGDGERYEGGFANDRMDGQGRYESASGDIWSGTFSEGELTGQGQHIGSDGSRYEGGFRGWRYHGQGRLDFPDGSHYQGGFRYGQFHGKGERVLADGRSESGNWRGGRRVSDEQGQPLADPLEIGLLNQGRLLDEALQALPASTPAAELYSLTFAGDGQQSVFLREADFVSRLLSERYRARGQITLVNHRDHLADRPLATRENLRRAIEALAKASGPEDLLFFYFTSHGSADHQLAIDQPRLTLDNLPAADLAQLLQPLADRNKVVIISACYSGGFIEPLKNAHTLVMTAARADRVSFGCSEESDFTYFGRALFAEALTRTDDLAEAFELAKAHVAEQEQAEQYQPSEPQLWAPEGVLAHWRRLQDTQPAHSDD</sequence>
<dbReference type="Gene3D" id="2.20.110.10">
    <property type="entry name" value="Histone H3 K4-specific methyltransferase SET7/9 N-terminal domain"/>
    <property type="match status" value="5"/>
</dbReference>
<dbReference type="InterPro" id="IPR003409">
    <property type="entry name" value="MORN"/>
</dbReference>
<dbReference type="Pfam" id="PF02493">
    <property type="entry name" value="MORN"/>
    <property type="match status" value="11"/>
</dbReference>
<dbReference type="InterPro" id="IPR001309">
    <property type="entry name" value="Pept_C14_p20"/>
</dbReference>
<comment type="caution">
    <text evidence="4">The sequence shown here is derived from an EMBL/GenBank/DDBJ whole genome shotgun (WGS) entry which is preliminary data.</text>
</comment>
<dbReference type="Pfam" id="PF01650">
    <property type="entry name" value="Peptidase_C13"/>
    <property type="match status" value="1"/>
</dbReference>
<organism evidence="4 5">
    <name type="scientific">Stutzerimonas azotifigens</name>
    <dbReference type="NCBI Taxonomy" id="291995"/>
    <lineage>
        <taxon>Bacteria</taxon>
        <taxon>Pseudomonadati</taxon>
        <taxon>Pseudomonadota</taxon>
        <taxon>Gammaproteobacteria</taxon>
        <taxon>Pseudomonadales</taxon>
        <taxon>Pseudomonadaceae</taxon>
        <taxon>Stutzerimonas</taxon>
    </lineage>
</organism>
<dbReference type="InterPro" id="IPR029030">
    <property type="entry name" value="Caspase-like_dom_sf"/>
</dbReference>
<dbReference type="SMART" id="SM00698">
    <property type="entry name" value="MORN"/>
    <property type="match status" value="10"/>
</dbReference>